<comment type="similarity">
    <text evidence="2">Belongs to the MAP7 family.</text>
</comment>
<evidence type="ECO:0000256" key="3">
    <source>
        <dbReference type="ARBA" id="ARBA00022490"/>
    </source>
</evidence>
<dbReference type="PANTHER" id="PTHR15073:SF1">
    <property type="entry name" value="RETICULOCYTE-BINDING PROTEIN HOMOLOG 2A"/>
    <property type="match status" value="1"/>
</dbReference>
<feature type="compositionally biased region" description="Basic and acidic residues" evidence="6">
    <location>
        <begin position="43"/>
        <end position="55"/>
    </location>
</feature>
<feature type="compositionally biased region" description="Basic and acidic residues" evidence="6">
    <location>
        <begin position="186"/>
        <end position="249"/>
    </location>
</feature>
<feature type="compositionally biased region" description="Polar residues" evidence="6">
    <location>
        <begin position="135"/>
        <end position="164"/>
    </location>
</feature>
<evidence type="ECO:0000256" key="2">
    <source>
        <dbReference type="ARBA" id="ARBA00007525"/>
    </source>
</evidence>
<keyword evidence="3" id="KW-0963">Cytoplasm</keyword>
<evidence type="ECO:0000256" key="4">
    <source>
        <dbReference type="ARBA" id="ARBA00023054"/>
    </source>
</evidence>
<dbReference type="InterPro" id="IPR008604">
    <property type="entry name" value="MAP7_fam"/>
</dbReference>
<keyword evidence="8" id="KW-1185">Reference proteome</keyword>
<protein>
    <recommendedName>
        <fullName evidence="9">Ensconsin-like</fullName>
    </recommendedName>
</protein>
<comment type="caution">
    <text evidence="7">The sequence shown here is derived from an EMBL/GenBank/DDBJ whole genome shotgun (WGS) entry which is preliminary data.</text>
</comment>
<evidence type="ECO:0000313" key="8">
    <source>
        <dbReference type="Proteomes" id="UP001557470"/>
    </source>
</evidence>
<evidence type="ECO:0000313" key="7">
    <source>
        <dbReference type="EMBL" id="KAL0967122.1"/>
    </source>
</evidence>
<proteinExistence type="inferred from homology"/>
<evidence type="ECO:0000256" key="6">
    <source>
        <dbReference type="SAM" id="MobiDB-lite"/>
    </source>
</evidence>
<accession>A0ABD0WS55</accession>
<keyword evidence="5" id="KW-0206">Cytoskeleton</keyword>
<name>A0ABD0WS55_UMBPY</name>
<organism evidence="7 8">
    <name type="scientific">Umbra pygmaea</name>
    <name type="common">Eastern mudminnow</name>
    <dbReference type="NCBI Taxonomy" id="75934"/>
    <lineage>
        <taxon>Eukaryota</taxon>
        <taxon>Metazoa</taxon>
        <taxon>Chordata</taxon>
        <taxon>Craniata</taxon>
        <taxon>Vertebrata</taxon>
        <taxon>Euteleostomi</taxon>
        <taxon>Actinopterygii</taxon>
        <taxon>Neopterygii</taxon>
        <taxon>Teleostei</taxon>
        <taxon>Protacanthopterygii</taxon>
        <taxon>Esociformes</taxon>
        <taxon>Umbridae</taxon>
        <taxon>Umbra</taxon>
    </lineage>
</organism>
<keyword evidence="4" id="KW-0175">Coiled coil</keyword>
<reference evidence="7 8" key="1">
    <citation type="submission" date="2024-06" db="EMBL/GenBank/DDBJ databases">
        <authorList>
            <person name="Pan Q."/>
            <person name="Wen M."/>
            <person name="Jouanno E."/>
            <person name="Zahm M."/>
            <person name="Klopp C."/>
            <person name="Cabau C."/>
            <person name="Louis A."/>
            <person name="Berthelot C."/>
            <person name="Parey E."/>
            <person name="Roest Crollius H."/>
            <person name="Montfort J."/>
            <person name="Robinson-Rechavi M."/>
            <person name="Bouchez O."/>
            <person name="Lampietro C."/>
            <person name="Lopez Roques C."/>
            <person name="Donnadieu C."/>
            <person name="Postlethwait J."/>
            <person name="Bobe J."/>
            <person name="Verreycken H."/>
            <person name="Guiguen Y."/>
        </authorList>
    </citation>
    <scope>NUCLEOTIDE SEQUENCE [LARGE SCALE GENOMIC DNA]</scope>
    <source>
        <strain evidence="7">Up_M1</strain>
        <tissue evidence="7">Testis</tissue>
    </source>
</reference>
<sequence length="425" mass="48339">MPVCPRSVSCHPMGGAMSFKSIQSQTLTPCRGHKPRLQLTPCRGHEPRPPKDTTNSRRTTGNLPDKHKDYRSQSPGTNRSRAAAPSPGRMRPPTPRQLRTPDDVGNIRPSRTVPESLSLIGLQTGGGPEGDHGSVTPSPSQPRPQTLGQTKASPNTETKDTLISPNERVGSPPALRPTVGTSDPEEATRILAEKRRQAREQKEREDQERRAQEEQERHSREELAQRKEEEKQRREQESLREEEKRRREEEEREQEEREEAQRQQKQREEEECRQKEELERQRVEREKRFQKEEAERMERKKRLEEIMKRTRRSDQSEKLQKNNPQKTGDQSVSLPVLGSGAEHGDRNGHRTSNPDPPTSLLSPADERENGSFEEVLILPATRPLPPGSEQERSRREPLIAFQENGMVKALPGGGDDSLVHAADVV</sequence>
<dbReference type="InterPro" id="IPR051483">
    <property type="entry name" value="MAP7_domain-containing"/>
</dbReference>
<evidence type="ECO:0000256" key="1">
    <source>
        <dbReference type="ARBA" id="ARBA00004245"/>
    </source>
</evidence>
<comment type="subcellular location">
    <subcellularLocation>
        <location evidence="1">Cytoplasm</location>
        <location evidence="1">Cytoskeleton</location>
    </subcellularLocation>
</comment>
<gene>
    <name evidence="7" type="ORF">UPYG_G00248050</name>
</gene>
<dbReference type="GO" id="GO:0005856">
    <property type="term" value="C:cytoskeleton"/>
    <property type="evidence" value="ECO:0007669"/>
    <property type="project" value="UniProtKB-SubCell"/>
</dbReference>
<evidence type="ECO:0008006" key="9">
    <source>
        <dbReference type="Google" id="ProtNLM"/>
    </source>
</evidence>
<dbReference type="EMBL" id="JAGEUA010000008">
    <property type="protein sequence ID" value="KAL0967122.1"/>
    <property type="molecule type" value="Genomic_DNA"/>
</dbReference>
<feature type="region of interest" description="Disordered" evidence="6">
    <location>
        <begin position="27"/>
        <end position="395"/>
    </location>
</feature>
<evidence type="ECO:0000256" key="5">
    <source>
        <dbReference type="ARBA" id="ARBA00023212"/>
    </source>
</evidence>
<dbReference type="Pfam" id="PF05672">
    <property type="entry name" value="MAP7"/>
    <property type="match status" value="1"/>
</dbReference>
<feature type="compositionally biased region" description="Polar residues" evidence="6">
    <location>
        <begin position="321"/>
        <end position="333"/>
    </location>
</feature>
<dbReference type="AlphaFoldDB" id="A0ABD0WS55"/>
<dbReference type="Proteomes" id="UP001557470">
    <property type="component" value="Unassembled WGS sequence"/>
</dbReference>
<feature type="compositionally biased region" description="Basic and acidic residues" evidence="6">
    <location>
        <begin position="259"/>
        <end position="320"/>
    </location>
</feature>
<dbReference type="PANTHER" id="PTHR15073">
    <property type="entry name" value="MICROTUBULE-ASSOCIATED PROTEIN"/>
    <property type="match status" value="1"/>
</dbReference>